<protein>
    <submittedName>
        <fullName evidence="2">Hydrolase_4 domain-containing protein</fullName>
    </submittedName>
</protein>
<dbReference type="AlphaFoldDB" id="A0A0N5BLX8"/>
<proteinExistence type="predicted"/>
<name>A0A0N5BLX8_STREA</name>
<dbReference type="SUPFAM" id="SSF53474">
    <property type="entry name" value="alpha/beta-Hydrolases"/>
    <property type="match status" value="1"/>
</dbReference>
<accession>A0A0N5BLX8</accession>
<dbReference type="PANTHER" id="PTHR12277:SF81">
    <property type="entry name" value="PROTEIN ABHD13"/>
    <property type="match status" value="1"/>
</dbReference>
<sequence length="200" mass="22607">MYSIACAFVKHFLRSRYLIIFSHPNGTDISDNIIGFPNLFDFAIFMEVNIIAYDYSGYGIINGIPNEKTSIDNLQSILEYAKNVLNYPEERIILWGYSLGGAIFSLVARNNKNIGELILYGAPASIKAVLKTKILKKKVIKDKYIKNTPFSTAEAVKEVECPTFIIYSKKDTLISHVHDLKIFQNAKVSVLSLLLEKFKS</sequence>
<evidence type="ECO:0000313" key="2">
    <source>
        <dbReference type="WBParaSite" id="SPAL_0000692400.1"/>
    </source>
</evidence>
<dbReference type="Gene3D" id="3.40.50.1820">
    <property type="entry name" value="alpha/beta hydrolase"/>
    <property type="match status" value="1"/>
</dbReference>
<dbReference type="STRING" id="174720.A0A0N5BLX8"/>
<evidence type="ECO:0000313" key="1">
    <source>
        <dbReference type="Proteomes" id="UP000046392"/>
    </source>
</evidence>
<reference evidence="2" key="1">
    <citation type="submission" date="2017-02" db="UniProtKB">
        <authorList>
            <consortium name="WormBaseParasite"/>
        </authorList>
    </citation>
    <scope>IDENTIFICATION</scope>
</reference>
<dbReference type="InterPro" id="IPR029058">
    <property type="entry name" value="AB_hydrolase_fold"/>
</dbReference>
<dbReference type="Pfam" id="PF05677">
    <property type="entry name" value="DUF818"/>
    <property type="match status" value="1"/>
</dbReference>
<dbReference type="Proteomes" id="UP000046392">
    <property type="component" value="Unplaced"/>
</dbReference>
<keyword evidence="1" id="KW-1185">Reference proteome</keyword>
<dbReference type="PANTHER" id="PTHR12277">
    <property type="entry name" value="ALPHA/BETA HYDROLASE DOMAIN-CONTAINING PROTEIN"/>
    <property type="match status" value="1"/>
</dbReference>
<dbReference type="WBParaSite" id="SPAL_0000692400.1">
    <property type="protein sequence ID" value="SPAL_0000692400.1"/>
    <property type="gene ID" value="SPAL_0000692400"/>
</dbReference>
<dbReference type="InterPro" id="IPR008536">
    <property type="entry name" value="DUF818"/>
</dbReference>
<organism evidence="1 2">
    <name type="scientific">Strongyloides papillosus</name>
    <name type="common">Intestinal threadworm</name>
    <dbReference type="NCBI Taxonomy" id="174720"/>
    <lineage>
        <taxon>Eukaryota</taxon>
        <taxon>Metazoa</taxon>
        <taxon>Ecdysozoa</taxon>
        <taxon>Nematoda</taxon>
        <taxon>Chromadorea</taxon>
        <taxon>Rhabditida</taxon>
        <taxon>Tylenchina</taxon>
        <taxon>Panagrolaimomorpha</taxon>
        <taxon>Strongyloidoidea</taxon>
        <taxon>Strongyloididae</taxon>
        <taxon>Strongyloides</taxon>
    </lineage>
</organism>